<organism evidence="2">
    <name type="scientific">Tanacetum cinerariifolium</name>
    <name type="common">Dalmatian daisy</name>
    <name type="synonym">Chrysanthemum cinerariifolium</name>
    <dbReference type="NCBI Taxonomy" id="118510"/>
    <lineage>
        <taxon>Eukaryota</taxon>
        <taxon>Viridiplantae</taxon>
        <taxon>Streptophyta</taxon>
        <taxon>Embryophyta</taxon>
        <taxon>Tracheophyta</taxon>
        <taxon>Spermatophyta</taxon>
        <taxon>Magnoliopsida</taxon>
        <taxon>eudicotyledons</taxon>
        <taxon>Gunneridae</taxon>
        <taxon>Pentapetalae</taxon>
        <taxon>asterids</taxon>
        <taxon>campanulids</taxon>
        <taxon>Asterales</taxon>
        <taxon>Asteraceae</taxon>
        <taxon>Asteroideae</taxon>
        <taxon>Anthemideae</taxon>
        <taxon>Anthemidinae</taxon>
        <taxon>Tanacetum</taxon>
    </lineage>
</organism>
<evidence type="ECO:0000259" key="1">
    <source>
        <dbReference type="PROSITE" id="PS50053"/>
    </source>
</evidence>
<sequence length="183" mass="20544">MENHGESNKREVFTDGEALLLEVAERMNMLTVAYPRDVVSSFLHLSNVPDMANVVDLFGVPLNTLGDIDKLTKDIELGKYEVWSDLPINKCTEVMDTFMLCGMLLWLKTLMNLGDQTIALEVELTDKIHALMAMIKDKKGIHTDQQMLIFGGAEIRFESEMKGRCLDAEMGLNERDFGAEIAA</sequence>
<dbReference type="PROSITE" id="PS50053">
    <property type="entry name" value="UBIQUITIN_2"/>
    <property type="match status" value="1"/>
</dbReference>
<dbReference type="Gene3D" id="3.10.20.90">
    <property type="entry name" value="Phosphatidylinositol 3-kinase Catalytic Subunit, Chain A, domain 1"/>
    <property type="match status" value="1"/>
</dbReference>
<feature type="domain" description="Ubiquitin-like" evidence="1">
    <location>
        <begin position="103"/>
        <end position="156"/>
    </location>
</feature>
<accession>A0A6L2K7K7</accession>
<dbReference type="InterPro" id="IPR029071">
    <property type="entry name" value="Ubiquitin-like_domsf"/>
</dbReference>
<protein>
    <recommendedName>
        <fullName evidence="1">Ubiquitin-like domain-containing protein</fullName>
    </recommendedName>
</protein>
<evidence type="ECO:0000313" key="2">
    <source>
        <dbReference type="EMBL" id="GEU43874.1"/>
    </source>
</evidence>
<dbReference type="Pfam" id="PF00240">
    <property type="entry name" value="ubiquitin"/>
    <property type="match status" value="1"/>
</dbReference>
<name>A0A6L2K7K7_TANCI</name>
<dbReference type="SUPFAM" id="SSF54236">
    <property type="entry name" value="Ubiquitin-like"/>
    <property type="match status" value="1"/>
</dbReference>
<gene>
    <name evidence="2" type="ORF">Tci_015852</name>
</gene>
<dbReference type="InterPro" id="IPR000626">
    <property type="entry name" value="Ubiquitin-like_dom"/>
</dbReference>
<dbReference type="PRINTS" id="PR00348">
    <property type="entry name" value="UBIQUITIN"/>
</dbReference>
<dbReference type="AlphaFoldDB" id="A0A6L2K7K7"/>
<dbReference type="InterPro" id="IPR019956">
    <property type="entry name" value="Ubiquitin_dom"/>
</dbReference>
<reference evidence="2" key="1">
    <citation type="journal article" date="2019" name="Sci. Rep.">
        <title>Draft genome of Tanacetum cinerariifolium, the natural source of mosquito coil.</title>
        <authorList>
            <person name="Yamashiro T."/>
            <person name="Shiraishi A."/>
            <person name="Satake H."/>
            <person name="Nakayama K."/>
        </authorList>
    </citation>
    <scope>NUCLEOTIDE SEQUENCE</scope>
</reference>
<proteinExistence type="predicted"/>
<dbReference type="EMBL" id="BKCJ010001767">
    <property type="protein sequence ID" value="GEU43874.1"/>
    <property type="molecule type" value="Genomic_DNA"/>
</dbReference>
<comment type="caution">
    <text evidence="2">The sequence shown here is derived from an EMBL/GenBank/DDBJ whole genome shotgun (WGS) entry which is preliminary data.</text>
</comment>